<keyword evidence="1" id="KW-0472">Membrane</keyword>
<evidence type="ECO:0000256" key="1">
    <source>
        <dbReference type="SAM" id="Phobius"/>
    </source>
</evidence>
<evidence type="ECO:0000313" key="2">
    <source>
        <dbReference type="EMBL" id="NMC63083.1"/>
    </source>
</evidence>
<feature type="transmembrane region" description="Helical" evidence="1">
    <location>
        <begin position="138"/>
        <end position="160"/>
    </location>
</feature>
<dbReference type="PANTHER" id="PTHR43471">
    <property type="entry name" value="ABC TRANSPORTER PERMEASE"/>
    <property type="match status" value="1"/>
</dbReference>
<protein>
    <submittedName>
        <fullName evidence="2">ABC transporter permease subunit</fullName>
    </submittedName>
</protein>
<dbReference type="GO" id="GO:0140359">
    <property type="term" value="F:ABC-type transporter activity"/>
    <property type="evidence" value="ECO:0007669"/>
    <property type="project" value="InterPro"/>
</dbReference>
<name>A0A7X9FRQ6_9DELT</name>
<dbReference type="AlphaFoldDB" id="A0A7X9FRQ6"/>
<dbReference type="Proteomes" id="UP000524246">
    <property type="component" value="Unassembled WGS sequence"/>
</dbReference>
<feature type="transmembrane region" description="Helical" evidence="1">
    <location>
        <begin position="167"/>
        <end position="186"/>
    </location>
</feature>
<dbReference type="EMBL" id="JAAZON010000349">
    <property type="protein sequence ID" value="NMC63083.1"/>
    <property type="molecule type" value="Genomic_DNA"/>
</dbReference>
<dbReference type="PANTHER" id="PTHR43471:SF10">
    <property type="entry name" value="SLL1107 PROTEIN"/>
    <property type="match status" value="1"/>
</dbReference>
<dbReference type="GO" id="GO:0005886">
    <property type="term" value="C:plasma membrane"/>
    <property type="evidence" value="ECO:0007669"/>
    <property type="project" value="UniProtKB-SubCell"/>
</dbReference>
<reference evidence="2 3" key="1">
    <citation type="journal article" date="2020" name="Biotechnol. Biofuels">
        <title>New insights from the biogas microbiome by comprehensive genome-resolved metagenomics of nearly 1600 species originating from multiple anaerobic digesters.</title>
        <authorList>
            <person name="Campanaro S."/>
            <person name="Treu L."/>
            <person name="Rodriguez-R L.M."/>
            <person name="Kovalovszki A."/>
            <person name="Ziels R.M."/>
            <person name="Maus I."/>
            <person name="Zhu X."/>
            <person name="Kougias P.G."/>
            <person name="Basile A."/>
            <person name="Luo G."/>
            <person name="Schluter A."/>
            <person name="Konstantinidis K.T."/>
            <person name="Angelidaki I."/>
        </authorList>
    </citation>
    <scope>NUCLEOTIDE SEQUENCE [LARGE SCALE GENOMIC DNA]</scope>
    <source>
        <strain evidence="2">AS27yjCOA_65</strain>
    </source>
</reference>
<gene>
    <name evidence="2" type="ORF">GYA55_07935</name>
</gene>
<comment type="caution">
    <text evidence="2">The sequence shown here is derived from an EMBL/GenBank/DDBJ whole genome shotgun (WGS) entry which is preliminary data.</text>
</comment>
<feature type="transmembrane region" description="Helical" evidence="1">
    <location>
        <begin position="53"/>
        <end position="75"/>
    </location>
</feature>
<evidence type="ECO:0000313" key="3">
    <source>
        <dbReference type="Proteomes" id="UP000524246"/>
    </source>
</evidence>
<keyword evidence="1" id="KW-0812">Transmembrane</keyword>
<proteinExistence type="predicted"/>
<feature type="transmembrane region" description="Helical" evidence="1">
    <location>
        <begin position="20"/>
        <end position="41"/>
    </location>
</feature>
<organism evidence="2 3">
    <name type="scientific">SAR324 cluster bacterium</name>
    <dbReference type="NCBI Taxonomy" id="2024889"/>
    <lineage>
        <taxon>Bacteria</taxon>
        <taxon>Deltaproteobacteria</taxon>
        <taxon>SAR324 cluster</taxon>
    </lineage>
</organism>
<dbReference type="Pfam" id="PF12679">
    <property type="entry name" value="ABC2_membrane_2"/>
    <property type="match status" value="1"/>
</dbReference>
<keyword evidence="1" id="KW-1133">Transmembrane helix</keyword>
<sequence>MKSILVIAVNSYREAVRSKILYTMFVFAIILILAAFFFGTVSIGSQSVVIQNFGLFAISVFTVAFACISGSSFLFKELKHRTIFTVLSRPVSRWQFIVGKYLGMLMTVTVMIIIMGAGLSLFVYAIEGALSHLLVKAYYNIWLELTIICAAAIFFSSIVVTPLLRGLLTFGIFLAGRSVEYLLYFVKDR</sequence>
<feature type="non-terminal residue" evidence="2">
    <location>
        <position position="189"/>
    </location>
</feature>
<feature type="transmembrane region" description="Helical" evidence="1">
    <location>
        <begin position="101"/>
        <end position="126"/>
    </location>
</feature>
<accession>A0A7X9FRQ6</accession>